<dbReference type="EMBL" id="LN649229">
    <property type="protein sequence ID" value="CEI66074.1"/>
    <property type="molecule type" value="Genomic_DNA"/>
</dbReference>
<proteinExistence type="predicted"/>
<dbReference type="KEGG" id="fvn:FVRRES_02586"/>
<accession>A0A2L2T5J1</accession>
<keyword evidence="2" id="KW-1185">Reference proteome</keyword>
<name>A0A2L2T5J1_9HYPO</name>
<reference evidence="2" key="1">
    <citation type="submission" date="2014-10" db="EMBL/GenBank/DDBJ databases">
        <authorList>
            <person name="King R."/>
        </authorList>
    </citation>
    <scope>NUCLEOTIDE SEQUENCE [LARGE SCALE GENOMIC DNA]</scope>
    <source>
        <strain evidence="2">A3/5</strain>
    </source>
</reference>
<protein>
    <submittedName>
        <fullName evidence="1">Uncharacterized protein</fullName>
    </submittedName>
</protein>
<dbReference type="AlphaFoldDB" id="A0A2L2T5J1"/>
<sequence>MARYRYGKEKAASVLKDDNESTITQRAKKVLEKIYWMAPTYELTQHETAVIVANPKQFQLDRRSRLFLRPDELVYLIDKHIIRSNEFLKTPMRPPDRSGIPIAPAPQQYEAPAPKNGDGHMAGWLRDGKKIKSGYVFEVNHDTVQEVRLFHDMIRLQWECLCLLMLRGVSS</sequence>
<dbReference type="RefSeq" id="XP_025589791.1">
    <property type="nucleotide sequence ID" value="XM_025730691.1"/>
</dbReference>
<organism evidence="1 2">
    <name type="scientific">Fusarium venenatum</name>
    <dbReference type="NCBI Taxonomy" id="56646"/>
    <lineage>
        <taxon>Eukaryota</taxon>
        <taxon>Fungi</taxon>
        <taxon>Dikarya</taxon>
        <taxon>Ascomycota</taxon>
        <taxon>Pezizomycotina</taxon>
        <taxon>Sordariomycetes</taxon>
        <taxon>Hypocreomycetidae</taxon>
        <taxon>Hypocreales</taxon>
        <taxon>Nectriaceae</taxon>
        <taxon>Fusarium</taxon>
    </lineage>
</organism>
<dbReference type="Proteomes" id="UP000245910">
    <property type="component" value="Chromosome I"/>
</dbReference>
<evidence type="ECO:0000313" key="2">
    <source>
        <dbReference type="Proteomes" id="UP000245910"/>
    </source>
</evidence>
<evidence type="ECO:0000313" key="1">
    <source>
        <dbReference type="EMBL" id="CEI66074.1"/>
    </source>
</evidence>
<dbReference type="GeneID" id="37254227"/>